<evidence type="ECO:0000313" key="2">
    <source>
        <dbReference type="EMBL" id="RDE25161.1"/>
    </source>
</evidence>
<proteinExistence type="predicted"/>
<accession>A0A369WU80</accession>
<gene>
    <name evidence="2" type="ORF">DV711_06285</name>
</gene>
<dbReference type="Gene3D" id="3.60.21.10">
    <property type="match status" value="1"/>
</dbReference>
<name>A0A369WU80_9GAMM</name>
<organism evidence="2 3">
    <name type="scientific">Motiliproteus coralliicola</name>
    <dbReference type="NCBI Taxonomy" id="2283196"/>
    <lineage>
        <taxon>Bacteria</taxon>
        <taxon>Pseudomonadati</taxon>
        <taxon>Pseudomonadota</taxon>
        <taxon>Gammaproteobacteria</taxon>
        <taxon>Oceanospirillales</taxon>
        <taxon>Oceanospirillaceae</taxon>
        <taxon>Motiliproteus</taxon>
    </lineage>
</organism>
<dbReference type="InterPro" id="IPR029052">
    <property type="entry name" value="Metallo-depent_PP-like"/>
</dbReference>
<dbReference type="RefSeq" id="WP_114694756.1">
    <property type="nucleotide sequence ID" value="NZ_QQOH01000001.1"/>
</dbReference>
<dbReference type="GO" id="GO:0016787">
    <property type="term" value="F:hydrolase activity"/>
    <property type="evidence" value="ECO:0007669"/>
    <property type="project" value="InterPro"/>
</dbReference>
<feature type="domain" description="Calcineurin-like phosphoesterase" evidence="1">
    <location>
        <begin position="7"/>
        <end position="128"/>
    </location>
</feature>
<dbReference type="InterPro" id="IPR004843">
    <property type="entry name" value="Calcineurin-like_PHP"/>
</dbReference>
<sequence>MSATPHFISDLHLGHKKILQFSNQWRGGTTIQEHDDWIVTQWNKTIGKRDPVYVLGDVAFTREGLQRVKELNGQKFLIMGNHDFAQIHEYEDVGFRILGGIVKYKGFWLSHAPIHPNELRGCANIHGHVHSESIDDSRYINVCVEPLGGVPLSIHEISRRNLV</sequence>
<dbReference type="OrthoDB" id="5380073at2"/>
<dbReference type="AlphaFoldDB" id="A0A369WU80"/>
<dbReference type="EMBL" id="QQOH01000001">
    <property type="protein sequence ID" value="RDE25161.1"/>
    <property type="molecule type" value="Genomic_DNA"/>
</dbReference>
<evidence type="ECO:0000313" key="3">
    <source>
        <dbReference type="Proteomes" id="UP000253769"/>
    </source>
</evidence>
<comment type="caution">
    <text evidence="2">The sequence shown here is derived from an EMBL/GenBank/DDBJ whole genome shotgun (WGS) entry which is preliminary data.</text>
</comment>
<reference evidence="2 3" key="1">
    <citation type="submission" date="2018-07" db="EMBL/GenBank/DDBJ databases">
        <title>Motiliproteus coralliicola sp. nov., a bacterium isolated from Coral.</title>
        <authorList>
            <person name="Wang G."/>
        </authorList>
    </citation>
    <scope>NUCLEOTIDE SEQUENCE [LARGE SCALE GENOMIC DNA]</scope>
    <source>
        <strain evidence="2 3">C34</strain>
    </source>
</reference>
<evidence type="ECO:0000259" key="1">
    <source>
        <dbReference type="Pfam" id="PF00149"/>
    </source>
</evidence>
<keyword evidence="3" id="KW-1185">Reference proteome</keyword>
<protein>
    <submittedName>
        <fullName evidence="2">Serine/threonine protein phosphatase</fullName>
    </submittedName>
</protein>
<dbReference type="Proteomes" id="UP000253769">
    <property type="component" value="Unassembled WGS sequence"/>
</dbReference>
<dbReference type="SUPFAM" id="SSF56300">
    <property type="entry name" value="Metallo-dependent phosphatases"/>
    <property type="match status" value="1"/>
</dbReference>
<dbReference type="Pfam" id="PF00149">
    <property type="entry name" value="Metallophos"/>
    <property type="match status" value="1"/>
</dbReference>